<dbReference type="Proteomes" id="UP001148786">
    <property type="component" value="Unassembled WGS sequence"/>
</dbReference>
<dbReference type="EMBL" id="JANKHO010002154">
    <property type="protein sequence ID" value="KAJ3494261.1"/>
    <property type="molecule type" value="Genomic_DNA"/>
</dbReference>
<accession>A0A9W8JPU5</accession>
<dbReference type="AlphaFoldDB" id="A0A9W8JPU5"/>
<comment type="caution">
    <text evidence="1">The sequence shown here is derived from an EMBL/GenBank/DDBJ whole genome shotgun (WGS) entry which is preliminary data.</text>
</comment>
<sequence length="474" mass="54772">MSAVDELPITCAFKVLSGDIDDIEFQSVPIPQDSNPHALVAYNLRVPVALSNPQNGKVVNFKRGFNTQTPHLVTSSSEESGATILRDNRGIHIFKRVKGGTSTVDMNFGMTFSEMAHAFKKLGDNKYKWEVGKKFLLSHGILEFMCFQATQDDGLQRVCLIGYNVTNCRSLPNKNTIESIAASRRSLESETNRAYHHMAVVSEVLSLYRHEWDKEYLYARAWAKTQTTKHYLVFGNSRNPAGQGLIERREFSPDPVNNMLVIKSYFTKTEHPCVQNWRTKIVKDDKKLERSLDLMAALKSVEEWSAKRSTCGKEPKERWIQEFQRNVEHLRNEFTYAREFRWTASMISMKERERYWIAKLHFDKAQNPSKLLFKLVFRWNAGPEFVGGVVWHDVEMTRHVAFEALHLEASMLITLVEKGVDPYLVKWTPDRSQERDDFQDVENILQWTKARGIENIKGDEVAVEREETPQEESK</sequence>
<name>A0A9W8JPU5_9AGAR</name>
<proteinExistence type="predicted"/>
<protein>
    <submittedName>
        <fullName evidence="1">Uncharacterized protein</fullName>
    </submittedName>
</protein>
<keyword evidence="2" id="KW-1185">Reference proteome</keyword>
<evidence type="ECO:0000313" key="1">
    <source>
        <dbReference type="EMBL" id="KAJ3494261.1"/>
    </source>
</evidence>
<organism evidence="1 2">
    <name type="scientific">Agrocybe chaxingu</name>
    <dbReference type="NCBI Taxonomy" id="84603"/>
    <lineage>
        <taxon>Eukaryota</taxon>
        <taxon>Fungi</taxon>
        <taxon>Dikarya</taxon>
        <taxon>Basidiomycota</taxon>
        <taxon>Agaricomycotina</taxon>
        <taxon>Agaricomycetes</taxon>
        <taxon>Agaricomycetidae</taxon>
        <taxon>Agaricales</taxon>
        <taxon>Agaricineae</taxon>
        <taxon>Strophariaceae</taxon>
        <taxon>Agrocybe</taxon>
    </lineage>
</organism>
<gene>
    <name evidence="1" type="ORF">NLJ89_g10847</name>
</gene>
<reference evidence="1" key="1">
    <citation type="submission" date="2022-07" db="EMBL/GenBank/DDBJ databases">
        <title>Genome Sequence of Agrocybe chaxingu.</title>
        <authorList>
            <person name="Buettner E."/>
        </authorList>
    </citation>
    <scope>NUCLEOTIDE SEQUENCE</scope>
    <source>
        <strain evidence="1">MP-N11</strain>
    </source>
</reference>
<evidence type="ECO:0000313" key="2">
    <source>
        <dbReference type="Proteomes" id="UP001148786"/>
    </source>
</evidence>